<evidence type="ECO:0000256" key="5">
    <source>
        <dbReference type="ARBA" id="ARBA00022618"/>
    </source>
</evidence>
<evidence type="ECO:0000313" key="14">
    <source>
        <dbReference type="Proteomes" id="UP001595617"/>
    </source>
</evidence>
<keyword evidence="6 10" id="KW-0812">Transmembrane</keyword>
<dbReference type="PANTHER" id="PTHR30625">
    <property type="entry name" value="PROTEIN TOLQ"/>
    <property type="match status" value="1"/>
</dbReference>
<evidence type="ECO:0000256" key="11">
    <source>
        <dbReference type="SAM" id="MobiDB-lite"/>
    </source>
</evidence>
<reference evidence="14" key="1">
    <citation type="journal article" date="2019" name="Int. J. Syst. Evol. Microbiol.">
        <title>The Global Catalogue of Microorganisms (GCM) 10K type strain sequencing project: providing services to taxonomists for standard genome sequencing and annotation.</title>
        <authorList>
            <consortium name="The Broad Institute Genomics Platform"/>
            <consortium name="The Broad Institute Genome Sequencing Center for Infectious Disease"/>
            <person name="Wu L."/>
            <person name="Ma J."/>
        </authorList>
    </citation>
    <scope>NUCLEOTIDE SEQUENCE [LARGE SCALE GENOMIC DNA]</scope>
    <source>
        <strain evidence="14">IBRC 10765</strain>
    </source>
</reference>
<keyword evidence="7 10" id="KW-1133">Transmembrane helix</keyword>
<dbReference type="PANTHER" id="PTHR30625:SF3">
    <property type="entry name" value="TOL-PAL SYSTEM PROTEIN TOLQ"/>
    <property type="match status" value="1"/>
</dbReference>
<feature type="transmembrane region" description="Helical" evidence="10">
    <location>
        <begin position="12"/>
        <end position="33"/>
    </location>
</feature>
<keyword evidence="14" id="KW-1185">Reference proteome</keyword>
<evidence type="ECO:0000259" key="12">
    <source>
        <dbReference type="Pfam" id="PF01618"/>
    </source>
</evidence>
<evidence type="ECO:0000256" key="4">
    <source>
        <dbReference type="ARBA" id="ARBA00022519"/>
    </source>
</evidence>
<dbReference type="EMBL" id="JBHRYR010000002">
    <property type="protein sequence ID" value="MFC3852509.1"/>
    <property type="molecule type" value="Genomic_DNA"/>
</dbReference>
<sequence>MSYWSLITSAGLLVQFVMLTLVLASVFSWYFIFERVQFLSRAKKSNENFEERFWSGMDLTQLFRQVNASPDPDSGSEAIFRAGFKEFTRARQQAEMDPEATMTAIQRAMRVVTNKEEDKLDNHLSFLATVGSISPYIGLFGTVWGIMNSFIGLGNTAGQATLATVAPGIAEALIATAMGLFAAIPAVVAYNRFSHRAETLVGSYETFSEEFTSILHRQIHALSRKSTVSAAPSRPRTETGNSRPVGDSGLA</sequence>
<name>A0ABV7ZVB8_9GAMM</name>
<proteinExistence type="inferred from homology"/>
<comment type="subunit">
    <text evidence="10">The Tol-Pal system is composed of five core proteins: the inner membrane proteins TolA, TolQ and TolR, the periplasmic protein TolB and the outer membrane protein Pal. They form a network linking the inner and outer membranes and the peptidoglycan layer.</text>
</comment>
<feature type="region of interest" description="Disordered" evidence="11">
    <location>
        <begin position="225"/>
        <end position="251"/>
    </location>
</feature>
<protein>
    <recommendedName>
        <fullName evidence="10">Tol-Pal system protein TolQ</fullName>
    </recommendedName>
</protein>
<keyword evidence="8 10" id="KW-0472">Membrane</keyword>
<feature type="domain" description="MotA/TolQ/ExbB proton channel" evidence="12">
    <location>
        <begin position="77"/>
        <end position="205"/>
    </location>
</feature>
<dbReference type="InterPro" id="IPR002898">
    <property type="entry name" value="MotA_ExbB_proton_chnl"/>
</dbReference>
<evidence type="ECO:0000256" key="8">
    <source>
        <dbReference type="ARBA" id="ARBA00023136"/>
    </source>
</evidence>
<accession>A0ABV7ZVB8</accession>
<evidence type="ECO:0000256" key="7">
    <source>
        <dbReference type="ARBA" id="ARBA00022989"/>
    </source>
</evidence>
<keyword evidence="5 10" id="KW-0132">Cell division</keyword>
<feature type="transmembrane region" description="Helical" evidence="10">
    <location>
        <begin position="124"/>
        <end position="147"/>
    </location>
</feature>
<evidence type="ECO:0000313" key="13">
    <source>
        <dbReference type="EMBL" id="MFC3852509.1"/>
    </source>
</evidence>
<organism evidence="13 14">
    <name type="scientific">Saccharospirillum mangrovi</name>
    <dbReference type="NCBI Taxonomy" id="2161747"/>
    <lineage>
        <taxon>Bacteria</taxon>
        <taxon>Pseudomonadati</taxon>
        <taxon>Pseudomonadota</taxon>
        <taxon>Gammaproteobacteria</taxon>
        <taxon>Oceanospirillales</taxon>
        <taxon>Saccharospirillaceae</taxon>
        <taxon>Saccharospirillum</taxon>
    </lineage>
</organism>
<keyword evidence="9 10" id="KW-0131">Cell cycle</keyword>
<keyword evidence="3 10" id="KW-1003">Cell membrane</keyword>
<evidence type="ECO:0000256" key="6">
    <source>
        <dbReference type="ARBA" id="ARBA00022692"/>
    </source>
</evidence>
<comment type="function">
    <text evidence="10">Part of the Tol-Pal system, which plays a role in outer membrane invagination during cell division and is important for maintaining outer membrane integrity.</text>
</comment>
<dbReference type="Pfam" id="PF01618">
    <property type="entry name" value="MotA_ExbB"/>
    <property type="match status" value="1"/>
</dbReference>
<evidence type="ECO:0000256" key="3">
    <source>
        <dbReference type="ARBA" id="ARBA00022475"/>
    </source>
</evidence>
<dbReference type="Proteomes" id="UP001595617">
    <property type="component" value="Unassembled WGS sequence"/>
</dbReference>
<dbReference type="RefSeq" id="WP_380694980.1">
    <property type="nucleotide sequence ID" value="NZ_JBHRYR010000002.1"/>
</dbReference>
<gene>
    <name evidence="10 13" type="primary">tolQ</name>
    <name evidence="13" type="ORF">ACFOOG_06640</name>
</gene>
<evidence type="ECO:0000256" key="10">
    <source>
        <dbReference type="HAMAP-Rule" id="MF_02202"/>
    </source>
</evidence>
<dbReference type="InterPro" id="IPR014163">
    <property type="entry name" value="Tol-Pal_TolQ"/>
</dbReference>
<comment type="subcellular location">
    <subcellularLocation>
        <location evidence="10">Cell inner membrane</location>
        <topology evidence="10">Multi-pass membrane protein</topology>
    </subcellularLocation>
    <subcellularLocation>
        <location evidence="1">Cell membrane</location>
        <topology evidence="1">Multi-pass membrane protein</topology>
    </subcellularLocation>
</comment>
<evidence type="ECO:0000256" key="1">
    <source>
        <dbReference type="ARBA" id="ARBA00004651"/>
    </source>
</evidence>
<dbReference type="NCBIfam" id="TIGR02796">
    <property type="entry name" value="tolQ"/>
    <property type="match status" value="1"/>
</dbReference>
<keyword evidence="4 10" id="KW-0997">Cell inner membrane</keyword>
<dbReference type="InterPro" id="IPR050790">
    <property type="entry name" value="ExbB/TolQ_transport"/>
</dbReference>
<dbReference type="HAMAP" id="MF_02202">
    <property type="entry name" value="TolQ"/>
    <property type="match status" value="1"/>
</dbReference>
<feature type="transmembrane region" description="Helical" evidence="10">
    <location>
        <begin position="167"/>
        <end position="190"/>
    </location>
</feature>
<comment type="similarity">
    <text evidence="2 10">Belongs to the ExbB/TolQ family.</text>
</comment>
<evidence type="ECO:0000256" key="2">
    <source>
        <dbReference type="ARBA" id="ARBA00010442"/>
    </source>
</evidence>
<comment type="caution">
    <text evidence="13">The sequence shown here is derived from an EMBL/GenBank/DDBJ whole genome shotgun (WGS) entry which is preliminary data.</text>
</comment>
<evidence type="ECO:0000256" key="9">
    <source>
        <dbReference type="ARBA" id="ARBA00023306"/>
    </source>
</evidence>